<organism evidence="8 9">
    <name type="scientific">Phenylobacterium koreense</name>
    <dbReference type="NCBI Taxonomy" id="266125"/>
    <lineage>
        <taxon>Bacteria</taxon>
        <taxon>Pseudomonadati</taxon>
        <taxon>Pseudomonadota</taxon>
        <taxon>Alphaproteobacteria</taxon>
        <taxon>Caulobacterales</taxon>
        <taxon>Caulobacteraceae</taxon>
        <taxon>Phenylobacterium</taxon>
    </lineage>
</organism>
<accession>A0ABV2EHI1</accession>
<dbReference type="GO" id="GO:0050071">
    <property type="term" value="F:phosphatidylglycerol lysyltransferase activity"/>
    <property type="evidence" value="ECO:0007669"/>
    <property type="project" value="UniProtKB-EC"/>
</dbReference>
<evidence type="ECO:0000256" key="6">
    <source>
        <dbReference type="SAM" id="Phobius"/>
    </source>
</evidence>
<name>A0ABV2EHI1_9CAUL</name>
<evidence type="ECO:0000259" key="7">
    <source>
        <dbReference type="Pfam" id="PF09924"/>
    </source>
</evidence>
<evidence type="ECO:0000313" key="9">
    <source>
        <dbReference type="Proteomes" id="UP001549110"/>
    </source>
</evidence>
<protein>
    <submittedName>
        <fullName evidence="8">Phosphatidylglycerol lysyltransferase</fullName>
        <ecNumber evidence="8">2.3.2.3</ecNumber>
    </submittedName>
</protein>
<keyword evidence="4 6" id="KW-1133">Transmembrane helix</keyword>
<keyword evidence="5 6" id="KW-0472">Membrane</keyword>
<dbReference type="Pfam" id="PF09924">
    <property type="entry name" value="LPG_synthase_C"/>
    <property type="match status" value="1"/>
</dbReference>
<dbReference type="PANTHER" id="PTHR34697">
    <property type="entry name" value="PHOSPHATIDYLGLYCEROL LYSYLTRANSFERASE"/>
    <property type="match status" value="1"/>
</dbReference>
<proteinExistence type="predicted"/>
<evidence type="ECO:0000256" key="4">
    <source>
        <dbReference type="ARBA" id="ARBA00022989"/>
    </source>
</evidence>
<feature type="transmembrane region" description="Helical" evidence="6">
    <location>
        <begin position="109"/>
        <end position="127"/>
    </location>
</feature>
<keyword evidence="8" id="KW-0012">Acyltransferase</keyword>
<dbReference type="EMBL" id="JBEPLU010000001">
    <property type="protein sequence ID" value="MET3525836.1"/>
    <property type="molecule type" value="Genomic_DNA"/>
</dbReference>
<dbReference type="RefSeq" id="WP_331929489.1">
    <property type="nucleotide sequence ID" value="NZ_JBEPLU010000001.1"/>
</dbReference>
<sequence length="554" mass="60294">MSFWRELKPAAFAAAPVTAAILALLAGVMLLASGATPTIPDRFFQLYEFAPVFLIEVSHFLSSILGLVLVLLAFGLKARLDGAWWATMATLLVASPLALFKAFAWEEAVLLAGFAALLAPFHGAFPRKARLARMEVTPGWLFSAFAAVAGAGLLGIWSFQHADYGDKPFWAVMADADAARAIRSWAGAAVLLFGFGIWRLFASAATPKVVGEDDPELERVRAIIAKAEDSEPGSNLALLGDKRFLFSSSGESFLMFGVRGRSWISLGAPVGRRDERMDLLWRFRELADAHAARPGFYGLDPEHLPDVVELGFAIAKVGESAMVSLETFTIEGTKRGNLRRAWRQAGEAGALFEVVPPEGVQAILPELQAISDAWLVHHAGADKSFSMGGFYPAYVAEFPVGVVRFEGKIIAFATLWTTANKSAFSMDLMRYVDEGPRRIMDFLFVELIEWGRREGYAAIEFGMAPLSGLEGRPLAPVLSRVGALIFERGEEIYNFQGVRAYKGKYDPVWRPRYIAAPNKWSIPLLLADMGLLTSGGVAGLAKRPKKSEEPAAAA</sequence>
<dbReference type="PANTHER" id="PTHR34697:SF2">
    <property type="entry name" value="PHOSPHATIDYLGLYCEROL LYSYLTRANSFERASE"/>
    <property type="match status" value="1"/>
</dbReference>
<keyword evidence="3 6" id="KW-0812">Transmembrane</keyword>
<dbReference type="InterPro" id="IPR016181">
    <property type="entry name" value="Acyl_CoA_acyltransferase"/>
</dbReference>
<dbReference type="EC" id="2.3.2.3" evidence="8"/>
<keyword evidence="9" id="KW-1185">Reference proteome</keyword>
<gene>
    <name evidence="8" type="ORF">ABID41_000931</name>
</gene>
<dbReference type="InterPro" id="IPR051211">
    <property type="entry name" value="PG_lysyltransferase"/>
</dbReference>
<evidence type="ECO:0000313" key="8">
    <source>
        <dbReference type="EMBL" id="MET3525836.1"/>
    </source>
</evidence>
<keyword evidence="8" id="KW-0808">Transferase</keyword>
<keyword evidence="2" id="KW-1003">Cell membrane</keyword>
<dbReference type="Proteomes" id="UP001549110">
    <property type="component" value="Unassembled WGS sequence"/>
</dbReference>
<reference evidence="8 9" key="1">
    <citation type="submission" date="2024-06" db="EMBL/GenBank/DDBJ databases">
        <title>Genomic Encyclopedia of Type Strains, Phase IV (KMG-IV): sequencing the most valuable type-strain genomes for metagenomic binning, comparative biology and taxonomic classification.</title>
        <authorList>
            <person name="Goeker M."/>
        </authorList>
    </citation>
    <scope>NUCLEOTIDE SEQUENCE [LARGE SCALE GENOMIC DNA]</scope>
    <source>
        <strain evidence="8 9">DSM 17809</strain>
    </source>
</reference>
<evidence type="ECO:0000256" key="1">
    <source>
        <dbReference type="ARBA" id="ARBA00004651"/>
    </source>
</evidence>
<feature type="transmembrane region" description="Helical" evidence="6">
    <location>
        <begin position="139"/>
        <end position="162"/>
    </location>
</feature>
<evidence type="ECO:0000256" key="3">
    <source>
        <dbReference type="ARBA" id="ARBA00022692"/>
    </source>
</evidence>
<feature type="transmembrane region" description="Helical" evidence="6">
    <location>
        <begin position="83"/>
        <end position="103"/>
    </location>
</feature>
<dbReference type="SUPFAM" id="SSF55729">
    <property type="entry name" value="Acyl-CoA N-acyltransferases (Nat)"/>
    <property type="match status" value="1"/>
</dbReference>
<comment type="subcellular location">
    <subcellularLocation>
        <location evidence="1">Cell membrane</location>
        <topology evidence="1">Multi-pass membrane protein</topology>
    </subcellularLocation>
</comment>
<feature type="transmembrane region" description="Helical" evidence="6">
    <location>
        <begin position="50"/>
        <end position="76"/>
    </location>
</feature>
<evidence type="ECO:0000256" key="5">
    <source>
        <dbReference type="ARBA" id="ARBA00023136"/>
    </source>
</evidence>
<evidence type="ECO:0000256" key="2">
    <source>
        <dbReference type="ARBA" id="ARBA00022475"/>
    </source>
</evidence>
<feature type="domain" description="Phosphatidylglycerol lysyltransferase C-terminal" evidence="7">
    <location>
        <begin position="221"/>
        <end position="515"/>
    </location>
</feature>
<dbReference type="InterPro" id="IPR024320">
    <property type="entry name" value="LPG_synthase_C"/>
</dbReference>
<feature type="transmembrane region" description="Helical" evidence="6">
    <location>
        <begin position="182"/>
        <end position="201"/>
    </location>
</feature>
<comment type="caution">
    <text evidence="8">The sequence shown here is derived from an EMBL/GenBank/DDBJ whole genome shotgun (WGS) entry which is preliminary data.</text>
</comment>